<name>A0AAD5XII1_9FUNG</name>
<organism evidence="3 4">
    <name type="scientific">Physocladia obscura</name>
    <dbReference type="NCBI Taxonomy" id="109957"/>
    <lineage>
        <taxon>Eukaryota</taxon>
        <taxon>Fungi</taxon>
        <taxon>Fungi incertae sedis</taxon>
        <taxon>Chytridiomycota</taxon>
        <taxon>Chytridiomycota incertae sedis</taxon>
        <taxon>Chytridiomycetes</taxon>
        <taxon>Chytridiales</taxon>
        <taxon>Chytriomycetaceae</taxon>
        <taxon>Physocladia</taxon>
    </lineage>
</organism>
<dbReference type="GO" id="GO:0003700">
    <property type="term" value="F:DNA-binding transcription factor activity"/>
    <property type="evidence" value="ECO:0007669"/>
    <property type="project" value="InterPro"/>
</dbReference>
<comment type="caution">
    <text evidence="3">The sequence shown here is derived from an EMBL/GenBank/DDBJ whole genome shotgun (WGS) entry which is preliminary data.</text>
</comment>
<evidence type="ECO:0000313" key="3">
    <source>
        <dbReference type="EMBL" id="KAJ3124701.1"/>
    </source>
</evidence>
<keyword evidence="4" id="KW-1185">Reference proteome</keyword>
<dbReference type="Proteomes" id="UP001211907">
    <property type="component" value="Unassembled WGS sequence"/>
</dbReference>
<dbReference type="AlphaFoldDB" id="A0AAD5XII1"/>
<sequence length="371" mass="42429">MDKTELAAELPALITERKTPLKARSTSSKLRDENGRANGNRKAKRHSTSKLMRNREAQRAFRQREATRILDLEESVTTLQTKFDAQITNLNARIAAISESKETINFKFRCNMKILGNLMQISSASVSVPVCQECIRANDSSSYHKSEQNSPLTVDIRIQSSTSIYGAPHIAEALSAMLKLPSLADSDLPRSHYEIFKKTTEADIKTIQHCYLQLIKTRRSLLDACSVLDRLAAIEIIEINKARNKNHMDHMYQLLKTLKIEERQQLGTDEDAAFDLQQTEHAHGYPEKAHNHSLQKLLVDAIVRVSSLAAHSDLVNSFCNEISRYRHSKDIQERHFCFFRFMELQRQLNNLCNSEDDRIKFMLALEIGKVF</sequence>
<proteinExistence type="predicted"/>
<dbReference type="CDD" id="cd14688">
    <property type="entry name" value="bZIP_YAP"/>
    <property type="match status" value="1"/>
</dbReference>
<dbReference type="EMBL" id="JADGJH010000656">
    <property type="protein sequence ID" value="KAJ3124701.1"/>
    <property type="molecule type" value="Genomic_DNA"/>
</dbReference>
<gene>
    <name evidence="3" type="ORF">HK100_011147</name>
</gene>
<accession>A0AAD5XII1</accession>
<dbReference type="SUPFAM" id="SSF57959">
    <property type="entry name" value="Leucine zipper domain"/>
    <property type="match status" value="1"/>
</dbReference>
<reference evidence="3" key="1">
    <citation type="submission" date="2020-05" db="EMBL/GenBank/DDBJ databases">
        <title>Phylogenomic resolution of chytrid fungi.</title>
        <authorList>
            <person name="Stajich J.E."/>
            <person name="Amses K."/>
            <person name="Simmons R."/>
            <person name="Seto K."/>
            <person name="Myers J."/>
            <person name="Bonds A."/>
            <person name="Quandt C.A."/>
            <person name="Barry K."/>
            <person name="Liu P."/>
            <person name="Grigoriev I."/>
            <person name="Longcore J.E."/>
            <person name="James T.Y."/>
        </authorList>
    </citation>
    <scope>NUCLEOTIDE SEQUENCE</scope>
    <source>
        <strain evidence="3">JEL0513</strain>
    </source>
</reference>
<evidence type="ECO:0000313" key="4">
    <source>
        <dbReference type="Proteomes" id="UP001211907"/>
    </source>
</evidence>
<feature type="domain" description="BZIP" evidence="2">
    <location>
        <begin position="50"/>
        <end position="64"/>
    </location>
</feature>
<dbReference type="InterPro" id="IPR046347">
    <property type="entry name" value="bZIP_sf"/>
</dbReference>
<dbReference type="InterPro" id="IPR004827">
    <property type="entry name" value="bZIP"/>
</dbReference>
<dbReference type="PROSITE" id="PS00036">
    <property type="entry name" value="BZIP_BASIC"/>
    <property type="match status" value="1"/>
</dbReference>
<feature type="compositionally biased region" description="Basic residues" evidence="1">
    <location>
        <begin position="39"/>
        <end position="48"/>
    </location>
</feature>
<evidence type="ECO:0000256" key="1">
    <source>
        <dbReference type="SAM" id="MobiDB-lite"/>
    </source>
</evidence>
<dbReference type="Gene3D" id="1.20.5.170">
    <property type="match status" value="1"/>
</dbReference>
<feature type="region of interest" description="Disordered" evidence="1">
    <location>
        <begin position="13"/>
        <end position="56"/>
    </location>
</feature>
<protein>
    <recommendedName>
        <fullName evidence="2">BZIP domain-containing protein</fullName>
    </recommendedName>
</protein>
<evidence type="ECO:0000259" key="2">
    <source>
        <dbReference type="PROSITE" id="PS00036"/>
    </source>
</evidence>